<comment type="caution">
    <text evidence="1">The sequence shown here is derived from an EMBL/GenBank/DDBJ whole genome shotgun (WGS) entry which is preliminary data.</text>
</comment>
<evidence type="ECO:0000313" key="1">
    <source>
        <dbReference type="EMBL" id="KAK2192765.1"/>
    </source>
</evidence>
<evidence type="ECO:0000313" key="2">
    <source>
        <dbReference type="Proteomes" id="UP001209878"/>
    </source>
</evidence>
<reference evidence="1" key="1">
    <citation type="journal article" date="2023" name="Mol. Biol. Evol.">
        <title>Third-Generation Sequencing Reveals the Adaptive Role of the Epigenome in Three Deep-Sea Polychaetes.</title>
        <authorList>
            <person name="Perez M."/>
            <person name="Aroh O."/>
            <person name="Sun Y."/>
            <person name="Lan Y."/>
            <person name="Juniper S.K."/>
            <person name="Young C.R."/>
            <person name="Angers B."/>
            <person name="Qian P.Y."/>
        </authorList>
    </citation>
    <scope>NUCLEOTIDE SEQUENCE</scope>
    <source>
        <strain evidence="1">R07B-5</strain>
    </source>
</reference>
<sequence>MLTCSCRLSMSRTASSRVLACILTLFTWRMRSPSCSCMAAGIPGATAATKIPVLLPPETRMPTPPTFLKEMTRGSILTGRNPPPYHCLSLERWRLMATSLSSYPRV</sequence>
<dbReference type="AlphaFoldDB" id="A0AAD9PDR6"/>
<dbReference type="EMBL" id="JAODUO010000023">
    <property type="protein sequence ID" value="KAK2192765.1"/>
    <property type="molecule type" value="Genomic_DNA"/>
</dbReference>
<protein>
    <submittedName>
        <fullName evidence="1">Uncharacterized protein</fullName>
    </submittedName>
</protein>
<accession>A0AAD9PDR6</accession>
<proteinExistence type="predicted"/>
<organism evidence="1 2">
    <name type="scientific">Ridgeia piscesae</name>
    <name type="common">Tubeworm</name>
    <dbReference type="NCBI Taxonomy" id="27915"/>
    <lineage>
        <taxon>Eukaryota</taxon>
        <taxon>Metazoa</taxon>
        <taxon>Spiralia</taxon>
        <taxon>Lophotrochozoa</taxon>
        <taxon>Annelida</taxon>
        <taxon>Polychaeta</taxon>
        <taxon>Sedentaria</taxon>
        <taxon>Canalipalpata</taxon>
        <taxon>Sabellida</taxon>
        <taxon>Siboglinidae</taxon>
        <taxon>Ridgeia</taxon>
    </lineage>
</organism>
<dbReference type="Proteomes" id="UP001209878">
    <property type="component" value="Unassembled WGS sequence"/>
</dbReference>
<name>A0AAD9PDR6_RIDPI</name>
<gene>
    <name evidence="1" type="ORF">NP493_23g03017</name>
</gene>
<keyword evidence="2" id="KW-1185">Reference proteome</keyword>